<dbReference type="Proteomes" id="UP000544134">
    <property type="component" value="Unassembled WGS sequence"/>
</dbReference>
<organism evidence="4 5">
    <name type="scientific">Paraburkholderia polaris</name>
    <dbReference type="NCBI Taxonomy" id="2728848"/>
    <lineage>
        <taxon>Bacteria</taxon>
        <taxon>Pseudomonadati</taxon>
        <taxon>Pseudomonadota</taxon>
        <taxon>Betaproteobacteria</taxon>
        <taxon>Burkholderiales</taxon>
        <taxon>Burkholderiaceae</taxon>
        <taxon>Paraburkholderia</taxon>
    </lineage>
</organism>
<dbReference type="SUPFAM" id="SSF53649">
    <property type="entry name" value="Alkaline phosphatase-like"/>
    <property type="match status" value="1"/>
</dbReference>
<comment type="similarity">
    <text evidence="1">Belongs to the sulfatase family.</text>
</comment>
<evidence type="ECO:0000259" key="3">
    <source>
        <dbReference type="Pfam" id="PF00884"/>
    </source>
</evidence>
<evidence type="ECO:0000256" key="1">
    <source>
        <dbReference type="ARBA" id="ARBA00008779"/>
    </source>
</evidence>
<evidence type="ECO:0000256" key="2">
    <source>
        <dbReference type="SAM" id="MobiDB-lite"/>
    </source>
</evidence>
<feature type="domain" description="Sulfatase N-terminal" evidence="3">
    <location>
        <begin position="75"/>
        <end position="493"/>
    </location>
</feature>
<dbReference type="InterPro" id="IPR000917">
    <property type="entry name" value="Sulfatase_N"/>
</dbReference>
<feature type="compositionally biased region" description="Polar residues" evidence="2">
    <location>
        <begin position="7"/>
        <end position="21"/>
    </location>
</feature>
<dbReference type="RefSeq" id="WP_169488904.1">
    <property type="nucleotide sequence ID" value="NZ_JABBGJ010000036.1"/>
</dbReference>
<dbReference type="Gene3D" id="3.30.1120.10">
    <property type="match status" value="1"/>
</dbReference>
<evidence type="ECO:0000313" key="5">
    <source>
        <dbReference type="Proteomes" id="UP000544134"/>
    </source>
</evidence>
<dbReference type="Gene3D" id="3.40.720.10">
    <property type="entry name" value="Alkaline Phosphatase, subunit A"/>
    <property type="match status" value="1"/>
</dbReference>
<comment type="caution">
    <text evidence="4">The sequence shown here is derived from an EMBL/GenBank/DDBJ whole genome shotgun (WGS) entry which is preliminary data.</text>
</comment>
<dbReference type="Pfam" id="PF00884">
    <property type="entry name" value="Sulfatase"/>
    <property type="match status" value="1"/>
</dbReference>
<sequence length="799" mass="87544">MTREINPATSASDPTEPSSEETGAVEQPHLTAVAAAGTQDLPFPKTPTASAAGRTLAESKHQWRTKASHLRADAPNVLIIMLDDVGFAHADTVGGAIHTPTLSRIADSGVRYNAFHTTAICSATRASLLTGRNHHRVESGTITELASDFDGYTGEIPKTSATIPEVLQHYGYSTAAFGKWHNTPAQDVSAAGPFDRWPTGCGFDHFYGFMGAESSQYEPNLYRNTTPIERPNDPKYHLSEDLAAQATSWLRQQHALAPDKPFLMYWAPGAVHGPHQVFGEWSDKYKGQFDDGWDVYRAQAFKRQKALGWIPADSILTPRPDTMPAWDSLSDDEKRFQARLMEVYAGFLEHADTQAGKVVDELERLGLRDNTMIFYVLSDNGASSEGWSGTINEMLTLNGVPMPFAQQMKILEEEYGGLPALGGPKVANMYHAGWAWAGESPFQGTKLVAGYFGGTRVPMAVSWPKGIKADTNVRGQFHHVNDIAPTIYDVIGITPPESVNGLKQDPLDGVSLAYTFADSEVATQKTHQYFEVFGSRGIYSDGWMASVFGPRVPWLPGAYAAYANWNPEEDVWALYKLDGDYSQSTDISRDYPQKLAELKQKFDEEARANHVYPIGAGLGPLLNPDARVGTTQTEWHFNTEITRLPEFCAPNLRARNNRVMVDVEVAAEGSGVLYSLGAVAGGLVLYMDDGYLHYEYNFLGVVRTRLRSADRIAPGSHRFDLETVMSGPAPGAPATLVMGVDGVEVARGTTPFTVPLAFSASETFNVGVDLGCPVTLDYRDRAPFRFNGQINDVHIVYLP</sequence>
<feature type="region of interest" description="Disordered" evidence="2">
    <location>
        <begin position="1"/>
        <end position="27"/>
    </location>
</feature>
<dbReference type="InterPro" id="IPR017850">
    <property type="entry name" value="Alkaline_phosphatase_core_sf"/>
</dbReference>
<dbReference type="AlphaFoldDB" id="A0A848ILU2"/>
<name>A0A848ILU2_9BURK</name>
<dbReference type="CDD" id="cd16025">
    <property type="entry name" value="PAS_like"/>
    <property type="match status" value="1"/>
</dbReference>
<accession>A0A848ILU2</accession>
<protein>
    <submittedName>
        <fullName evidence="4">Arylsulfatase</fullName>
    </submittedName>
</protein>
<keyword evidence="5" id="KW-1185">Reference proteome</keyword>
<dbReference type="EMBL" id="JABBGJ010000036">
    <property type="protein sequence ID" value="NMM02093.1"/>
    <property type="molecule type" value="Genomic_DNA"/>
</dbReference>
<dbReference type="InterPro" id="IPR050738">
    <property type="entry name" value="Sulfatase"/>
</dbReference>
<dbReference type="PANTHER" id="PTHR42693:SF43">
    <property type="entry name" value="BLL2667 PROTEIN"/>
    <property type="match status" value="1"/>
</dbReference>
<dbReference type="PANTHER" id="PTHR42693">
    <property type="entry name" value="ARYLSULFATASE FAMILY MEMBER"/>
    <property type="match status" value="1"/>
</dbReference>
<evidence type="ECO:0000313" key="4">
    <source>
        <dbReference type="EMBL" id="NMM02093.1"/>
    </source>
</evidence>
<proteinExistence type="inferred from homology"/>
<reference evidence="4 5" key="1">
    <citation type="submission" date="2020-04" db="EMBL/GenBank/DDBJ databases">
        <title>Paraburkholderia sp. RP-4-7 isolated from soil.</title>
        <authorList>
            <person name="Dahal R.H."/>
        </authorList>
    </citation>
    <scope>NUCLEOTIDE SEQUENCE [LARGE SCALE GENOMIC DNA]</scope>
    <source>
        <strain evidence="4 5">RP-4-7</strain>
    </source>
</reference>
<gene>
    <name evidence="4" type="ORF">HHL24_29720</name>
</gene>